<organism evidence="9 10">
    <name type="scientific">Planotetraspora phitsanulokensis</name>
    <dbReference type="NCBI Taxonomy" id="575192"/>
    <lineage>
        <taxon>Bacteria</taxon>
        <taxon>Bacillati</taxon>
        <taxon>Actinomycetota</taxon>
        <taxon>Actinomycetes</taxon>
        <taxon>Streptosporangiales</taxon>
        <taxon>Streptosporangiaceae</taxon>
        <taxon>Planotetraspora</taxon>
    </lineage>
</organism>
<reference evidence="9 10" key="1">
    <citation type="submission" date="2021-01" db="EMBL/GenBank/DDBJ databases">
        <title>Whole genome shotgun sequence of Planotetraspora phitsanulokensis NBRC 104273.</title>
        <authorList>
            <person name="Komaki H."/>
            <person name="Tamura T."/>
        </authorList>
    </citation>
    <scope>NUCLEOTIDE SEQUENCE [LARGE SCALE GENOMIC DNA]</scope>
    <source>
        <strain evidence="9 10">NBRC 104273</strain>
    </source>
</reference>
<sequence>MDKPLAERRCERLILPEPGKKPGAEAREGWLEMQIVVDLTRCQGYAQCVFLAPEVFELHGEEALLYNPAVPDDQLDRVRQAAAACPVQAILLGEEVSAGAR</sequence>
<dbReference type="GO" id="GO:0005506">
    <property type="term" value="F:iron ion binding"/>
    <property type="evidence" value="ECO:0007669"/>
    <property type="project" value="UniProtKB-UniRule"/>
</dbReference>
<evidence type="ECO:0000256" key="7">
    <source>
        <dbReference type="ARBA" id="ARBA00023291"/>
    </source>
</evidence>
<dbReference type="AlphaFoldDB" id="A0A8J3UH95"/>
<dbReference type="InterPro" id="IPR051269">
    <property type="entry name" value="Fe-S_cluster_ET"/>
</dbReference>
<keyword evidence="2 8" id="KW-0813">Transport</keyword>
<evidence type="ECO:0000256" key="8">
    <source>
        <dbReference type="RuleBase" id="RU368020"/>
    </source>
</evidence>
<dbReference type="PRINTS" id="PR00352">
    <property type="entry name" value="3FE4SFRDOXIN"/>
</dbReference>
<evidence type="ECO:0000256" key="5">
    <source>
        <dbReference type="ARBA" id="ARBA00023004"/>
    </source>
</evidence>
<dbReference type="Proteomes" id="UP000622547">
    <property type="component" value="Unassembled WGS sequence"/>
</dbReference>
<evidence type="ECO:0000313" key="10">
    <source>
        <dbReference type="Proteomes" id="UP000622547"/>
    </source>
</evidence>
<keyword evidence="7" id="KW-0003">3Fe-4S</keyword>
<comment type="cofactor">
    <cofactor evidence="1">
        <name>[3Fe-4S] cluster</name>
        <dbReference type="ChEBI" id="CHEBI:21137"/>
    </cofactor>
</comment>
<evidence type="ECO:0000313" key="9">
    <source>
        <dbReference type="EMBL" id="GII43261.1"/>
    </source>
</evidence>
<evidence type="ECO:0000256" key="6">
    <source>
        <dbReference type="ARBA" id="ARBA00023014"/>
    </source>
</evidence>
<dbReference type="SUPFAM" id="SSF54862">
    <property type="entry name" value="4Fe-4S ferredoxins"/>
    <property type="match status" value="1"/>
</dbReference>
<dbReference type="PANTHER" id="PTHR36923">
    <property type="entry name" value="FERREDOXIN"/>
    <property type="match status" value="1"/>
</dbReference>
<dbReference type="RefSeq" id="WP_239117385.1">
    <property type="nucleotide sequence ID" value="NZ_BAABHI010000036.1"/>
</dbReference>
<keyword evidence="5 8" id="KW-0408">Iron</keyword>
<proteinExistence type="predicted"/>
<dbReference type="GO" id="GO:0009055">
    <property type="term" value="F:electron transfer activity"/>
    <property type="evidence" value="ECO:0007669"/>
    <property type="project" value="UniProtKB-UniRule"/>
</dbReference>
<evidence type="ECO:0000256" key="1">
    <source>
        <dbReference type="ARBA" id="ARBA00001927"/>
    </source>
</evidence>
<evidence type="ECO:0000256" key="3">
    <source>
        <dbReference type="ARBA" id="ARBA00022723"/>
    </source>
</evidence>
<keyword evidence="4 8" id="KW-0249">Electron transport</keyword>
<dbReference type="GO" id="GO:0051538">
    <property type="term" value="F:3 iron, 4 sulfur cluster binding"/>
    <property type="evidence" value="ECO:0007669"/>
    <property type="project" value="UniProtKB-KW"/>
</dbReference>
<dbReference type="EMBL" id="BOOP01000054">
    <property type="protein sequence ID" value="GII43261.1"/>
    <property type="molecule type" value="Genomic_DNA"/>
</dbReference>
<protein>
    <recommendedName>
        <fullName evidence="8">Ferredoxin</fullName>
    </recommendedName>
</protein>
<dbReference type="InterPro" id="IPR001080">
    <property type="entry name" value="3Fe4S_ferredoxin"/>
</dbReference>
<comment type="caution">
    <text evidence="9">The sequence shown here is derived from an EMBL/GenBank/DDBJ whole genome shotgun (WGS) entry which is preliminary data.</text>
</comment>
<evidence type="ECO:0000256" key="2">
    <source>
        <dbReference type="ARBA" id="ARBA00022448"/>
    </source>
</evidence>
<keyword evidence="6 8" id="KW-0411">Iron-sulfur</keyword>
<keyword evidence="3 8" id="KW-0479">Metal-binding</keyword>
<gene>
    <name evidence="9" type="ORF">Pph01_82640</name>
</gene>
<keyword evidence="10" id="KW-1185">Reference proteome</keyword>
<accession>A0A8J3UH95</accession>
<dbReference type="Gene3D" id="3.30.70.20">
    <property type="match status" value="1"/>
</dbReference>
<name>A0A8J3UH95_9ACTN</name>
<dbReference type="Pfam" id="PF13459">
    <property type="entry name" value="Fer4_15"/>
    <property type="match status" value="1"/>
</dbReference>
<evidence type="ECO:0000256" key="4">
    <source>
        <dbReference type="ARBA" id="ARBA00022982"/>
    </source>
</evidence>
<comment type="function">
    <text evidence="8">Ferredoxins are iron-sulfur proteins that transfer electrons in a wide variety of metabolic reactions.</text>
</comment>
<dbReference type="PANTHER" id="PTHR36923:SF3">
    <property type="entry name" value="FERREDOXIN"/>
    <property type="match status" value="1"/>
</dbReference>